<evidence type="ECO:0000256" key="2">
    <source>
        <dbReference type="NCBIfam" id="TIGR00188"/>
    </source>
</evidence>
<comment type="function">
    <text evidence="1">RNaseP catalyzes the removal of the 5'-leader sequence from pre-tRNA to produce the mature 5'-terminus. It can also cleave other RNA substrates such as 4.5S RNA. The protein component plays an auxiliary but essential role in vivo by binding to the 5'-leader sequence and broadening the substrate specificity of the ribozyme.</text>
</comment>
<keyword evidence="1" id="KW-0694">RNA-binding</keyword>
<accession>A0ABY4QRP1</accession>
<dbReference type="InterPro" id="IPR020539">
    <property type="entry name" value="RNase_P_CS"/>
</dbReference>
<dbReference type="PANTHER" id="PTHR33992">
    <property type="entry name" value="RIBONUCLEASE P PROTEIN COMPONENT"/>
    <property type="match status" value="1"/>
</dbReference>
<comment type="catalytic activity">
    <reaction evidence="1">
        <text>Endonucleolytic cleavage of RNA, removing 5'-extranucleotides from tRNA precursor.</text>
        <dbReference type="EC" id="3.1.26.5"/>
    </reaction>
</comment>
<comment type="similarity">
    <text evidence="1">Belongs to the RnpA family.</text>
</comment>
<proteinExistence type="inferred from homology"/>
<dbReference type="Proteomes" id="UP001056610">
    <property type="component" value="Chromosome"/>
</dbReference>
<comment type="subunit">
    <text evidence="1">Consists of a catalytic RNA component (M1 or rnpB) and a protein subunit.</text>
</comment>
<dbReference type="EMBL" id="CP097320">
    <property type="protein sequence ID" value="UQX13331.1"/>
    <property type="molecule type" value="Genomic_DNA"/>
</dbReference>
<dbReference type="Pfam" id="PF00825">
    <property type="entry name" value="Ribonuclease_P"/>
    <property type="match status" value="1"/>
</dbReference>
<dbReference type="PANTHER" id="PTHR33992:SF1">
    <property type="entry name" value="RIBONUCLEASE P PROTEIN COMPONENT"/>
    <property type="match status" value="1"/>
</dbReference>
<dbReference type="HAMAP" id="MF_00227">
    <property type="entry name" value="RNase_P"/>
    <property type="match status" value="1"/>
</dbReference>
<keyword evidence="4" id="KW-1185">Reference proteome</keyword>
<name>A0ABY4QRP1_9MYCO</name>
<reference evidence="3" key="1">
    <citation type="submission" date="2022-05" db="EMBL/GenBank/DDBJ databases">
        <title>A methanotrophic Mycobacterium dominates a cave microbial ecosystem.</title>
        <authorList>
            <person name="Van Spanning R.J.M."/>
            <person name="Guan Q."/>
            <person name="Melkonian C."/>
            <person name="Gallant J."/>
            <person name="Polerecky L."/>
            <person name="Flot J.-F."/>
            <person name="Brandt B.W."/>
            <person name="Braster M."/>
            <person name="Iturbe Espinoza P."/>
            <person name="Aerts J."/>
            <person name="Meima-Franke M."/>
            <person name="Piersma S.R."/>
            <person name="Bunduc C."/>
            <person name="Ummels R."/>
            <person name="Pain A."/>
            <person name="Fleming E.J."/>
            <person name="van der Wel N."/>
            <person name="Gherman V.D."/>
            <person name="Sarbu S.M."/>
            <person name="Bodelier P.L.E."/>
            <person name="Bitter W."/>
        </authorList>
    </citation>
    <scope>NUCLEOTIDE SEQUENCE</scope>
    <source>
        <strain evidence="3">Sulfur Cave</strain>
    </source>
</reference>
<organism evidence="3 4">
    <name type="scientific">Candidatus Mycobacterium methanotrophicum</name>
    <dbReference type="NCBI Taxonomy" id="2943498"/>
    <lineage>
        <taxon>Bacteria</taxon>
        <taxon>Bacillati</taxon>
        <taxon>Actinomycetota</taxon>
        <taxon>Actinomycetes</taxon>
        <taxon>Mycobacteriales</taxon>
        <taxon>Mycobacteriaceae</taxon>
        <taxon>Mycobacterium</taxon>
    </lineage>
</organism>
<evidence type="ECO:0000256" key="1">
    <source>
        <dbReference type="HAMAP-Rule" id="MF_00227"/>
    </source>
</evidence>
<keyword evidence="1 3" id="KW-0378">Hydrolase</keyword>
<dbReference type="InterPro" id="IPR000100">
    <property type="entry name" value="RNase_P"/>
</dbReference>
<protein>
    <recommendedName>
        <fullName evidence="1 2">Ribonuclease P protein component</fullName>
        <shortName evidence="1">RNase P protein</shortName>
        <shortName evidence="1">RNaseP protein</shortName>
        <ecNumber evidence="1 2">3.1.26.5</ecNumber>
    </recommendedName>
    <alternativeName>
        <fullName evidence="1">Protein C5</fullName>
    </alternativeName>
</protein>
<keyword evidence="1" id="KW-0819">tRNA processing</keyword>
<evidence type="ECO:0000313" key="3">
    <source>
        <dbReference type="EMBL" id="UQX13331.1"/>
    </source>
</evidence>
<dbReference type="GO" id="GO:0004526">
    <property type="term" value="F:ribonuclease P activity"/>
    <property type="evidence" value="ECO:0007669"/>
    <property type="project" value="UniProtKB-EC"/>
</dbReference>
<keyword evidence="1" id="KW-0540">Nuclease</keyword>
<dbReference type="NCBIfam" id="TIGR00188">
    <property type="entry name" value="rnpA"/>
    <property type="match status" value="1"/>
</dbReference>
<gene>
    <name evidence="1 3" type="primary">rnpA</name>
    <name evidence="3" type="ORF">M5I08_24570</name>
</gene>
<dbReference type="EC" id="3.1.26.5" evidence="1 2"/>
<dbReference type="RefSeq" id="WP_219067521.1">
    <property type="nucleotide sequence ID" value="NZ_CAJUXY010000021.1"/>
</dbReference>
<keyword evidence="1" id="KW-0255">Endonuclease</keyword>
<sequence length="118" mass="12878">MLSARNRMTRSTDFAATVKHGTRAVQPDLVIYARPGNTTAAEAPKVGLIITRSVGSAVQRHQLARRLRHVARGVVDGLHRSAHVVIRALPSSRDLGSARLEEELRAGLRRVEATGARR</sequence>
<dbReference type="PROSITE" id="PS00648">
    <property type="entry name" value="RIBONUCLEASE_P"/>
    <property type="match status" value="1"/>
</dbReference>
<evidence type="ECO:0000313" key="4">
    <source>
        <dbReference type="Proteomes" id="UP001056610"/>
    </source>
</evidence>